<feature type="domain" description="Cupin type-2" evidence="1">
    <location>
        <begin position="66"/>
        <end position="126"/>
    </location>
</feature>
<name>A0A1Y1SXX3_9FLAO</name>
<dbReference type="STRING" id="1185767.IIF7_20046"/>
<dbReference type="OrthoDB" id="9802489at2"/>
<dbReference type="InterPro" id="IPR047263">
    <property type="entry name" value="HNL-like_cupin"/>
</dbReference>
<protein>
    <recommendedName>
        <fullName evidence="1">Cupin type-2 domain-containing protein</fullName>
    </recommendedName>
</protein>
<dbReference type="PANTHER" id="PTHR43698:SF1">
    <property type="entry name" value="BLL4564 PROTEIN"/>
    <property type="match status" value="1"/>
</dbReference>
<keyword evidence="3" id="KW-1185">Reference proteome</keyword>
<dbReference type="Proteomes" id="UP000192746">
    <property type="component" value="Unassembled WGS sequence"/>
</dbReference>
<accession>A0A1Y1SXX3</accession>
<evidence type="ECO:0000313" key="2">
    <source>
        <dbReference type="EMBL" id="ORL43597.1"/>
    </source>
</evidence>
<organism evidence="2 3">
    <name type="scientific">Zunongwangia atlantica 22II14-10F7</name>
    <dbReference type="NCBI Taxonomy" id="1185767"/>
    <lineage>
        <taxon>Bacteria</taxon>
        <taxon>Pseudomonadati</taxon>
        <taxon>Bacteroidota</taxon>
        <taxon>Flavobacteriia</taxon>
        <taxon>Flavobacteriales</taxon>
        <taxon>Flavobacteriaceae</taxon>
        <taxon>Zunongwangia</taxon>
    </lineage>
</organism>
<dbReference type="Pfam" id="PF07883">
    <property type="entry name" value="Cupin_2"/>
    <property type="match status" value="1"/>
</dbReference>
<proteinExistence type="predicted"/>
<evidence type="ECO:0000259" key="1">
    <source>
        <dbReference type="Pfam" id="PF07883"/>
    </source>
</evidence>
<gene>
    <name evidence="2" type="ORF">IIF7_20046</name>
</gene>
<reference evidence="2 3" key="1">
    <citation type="submission" date="2013-04" db="EMBL/GenBank/DDBJ databases">
        <title>Zunongwangia sp. 22II14-10F7 Genome Sequencing.</title>
        <authorList>
            <person name="Lai Q."/>
            <person name="Shao Z."/>
        </authorList>
    </citation>
    <scope>NUCLEOTIDE SEQUENCE [LARGE SCALE GENOMIC DNA]</scope>
    <source>
        <strain evidence="2 3">22II14-10F7</strain>
    </source>
</reference>
<dbReference type="InterPro" id="IPR013096">
    <property type="entry name" value="Cupin_2"/>
</dbReference>
<dbReference type="CDD" id="cd02233">
    <property type="entry name" value="cupin_HNL-like"/>
    <property type="match status" value="1"/>
</dbReference>
<dbReference type="Gene3D" id="2.60.120.10">
    <property type="entry name" value="Jelly Rolls"/>
    <property type="match status" value="1"/>
</dbReference>
<dbReference type="EMBL" id="ARYN01000034">
    <property type="protein sequence ID" value="ORL43597.1"/>
    <property type="molecule type" value="Genomic_DNA"/>
</dbReference>
<dbReference type="SUPFAM" id="SSF51182">
    <property type="entry name" value="RmlC-like cupins"/>
    <property type="match status" value="1"/>
</dbReference>
<dbReference type="InterPro" id="IPR014710">
    <property type="entry name" value="RmlC-like_jellyroll"/>
</dbReference>
<sequence>MKTYNTIIILITGISLYSCNQNSSKEESTLIFQKGVKIENNNFTGNAYLEMLINSDSINRNSVGSVTFEPGARTNWHSHPNGQIIVAIDGEGYYQEKGSPKRILKKGDAVKCPANIPHWHGASENSEFIQIAITSRVSGPTEWLDAVNDKEYKSDE</sequence>
<dbReference type="AlphaFoldDB" id="A0A1Y1SXX3"/>
<dbReference type="InterPro" id="IPR011051">
    <property type="entry name" value="RmlC_Cupin_sf"/>
</dbReference>
<dbReference type="RefSeq" id="WP_084843466.1">
    <property type="nucleotide sequence ID" value="NZ_ARYN01000034.1"/>
</dbReference>
<evidence type="ECO:0000313" key="3">
    <source>
        <dbReference type="Proteomes" id="UP000192746"/>
    </source>
</evidence>
<dbReference type="PANTHER" id="PTHR43698">
    <property type="entry name" value="RIBD C-TERMINAL DOMAIN CONTAINING PROTEIN"/>
    <property type="match status" value="1"/>
</dbReference>
<dbReference type="PROSITE" id="PS51257">
    <property type="entry name" value="PROKAR_LIPOPROTEIN"/>
    <property type="match status" value="1"/>
</dbReference>
<comment type="caution">
    <text evidence="2">The sequence shown here is derived from an EMBL/GenBank/DDBJ whole genome shotgun (WGS) entry which is preliminary data.</text>
</comment>